<dbReference type="RefSeq" id="WP_162410645.1">
    <property type="nucleotide sequence ID" value="NZ_CP093331.1"/>
</dbReference>
<accession>A0ABQ6Z5Q3</accession>
<keyword evidence="2" id="KW-0812">Transmembrane</keyword>
<sequence length="209" mass="23799">MEILGKVVDWNEERGYGFVQPLDAGQPRAFFHVRDYRQDGRRPETGELVKFIAQRQADGRWRASSVRRAVAPKSPPPARAPSPARAWPGWLLLAAHLAGLAWAVHAQRLPALAAMLLFGLCCVTWIAYALDKHAAQRGRRRTPEATLHLLELAGGWPGALLAQRALRHKTRKHSYRVAFWWMVLLNLMLTWAWILDWPQPWATMLSPLH</sequence>
<dbReference type="Pfam" id="PF06961">
    <property type="entry name" value="DUF1294"/>
    <property type="match status" value="1"/>
</dbReference>
<dbReference type="PROSITE" id="PS51857">
    <property type="entry name" value="CSD_2"/>
    <property type="match status" value="1"/>
</dbReference>
<dbReference type="GO" id="GO:0003677">
    <property type="term" value="F:DNA binding"/>
    <property type="evidence" value="ECO:0007669"/>
    <property type="project" value="UniProtKB-KW"/>
</dbReference>
<gene>
    <name evidence="4" type="ORF">CSC65_10990</name>
</gene>
<dbReference type="Gene3D" id="2.40.50.140">
    <property type="entry name" value="Nucleic acid-binding proteins"/>
    <property type="match status" value="1"/>
</dbReference>
<reference evidence="4 5" key="1">
    <citation type="submission" date="2017-10" db="EMBL/GenBank/DDBJ databases">
        <title>Whole genome sequencing of members of genus Pseudoxanthomonas.</title>
        <authorList>
            <person name="Kumar S."/>
            <person name="Bansal K."/>
            <person name="Kaur A."/>
            <person name="Patil P."/>
            <person name="Sharma S."/>
            <person name="Patil P.B."/>
        </authorList>
    </citation>
    <scope>NUCLEOTIDE SEQUENCE [LARGE SCALE GENOMIC DNA]</scope>
    <source>
        <strain evidence="4 5">DSM 17801</strain>
    </source>
</reference>
<keyword evidence="5" id="KW-1185">Reference proteome</keyword>
<feature type="transmembrane region" description="Helical" evidence="2">
    <location>
        <begin position="87"/>
        <end position="105"/>
    </location>
</feature>
<dbReference type="Pfam" id="PF00313">
    <property type="entry name" value="CSD"/>
    <property type="match status" value="1"/>
</dbReference>
<keyword evidence="2" id="KW-0472">Membrane</keyword>
<keyword evidence="2" id="KW-1133">Transmembrane helix</keyword>
<feature type="region of interest" description="Disordered" evidence="1">
    <location>
        <begin position="64"/>
        <end position="83"/>
    </location>
</feature>
<comment type="caution">
    <text evidence="4">The sequence shown here is derived from an EMBL/GenBank/DDBJ whole genome shotgun (WGS) entry which is preliminary data.</text>
</comment>
<dbReference type="InterPro" id="IPR012340">
    <property type="entry name" value="NA-bd_OB-fold"/>
</dbReference>
<dbReference type="SUPFAM" id="SSF50249">
    <property type="entry name" value="Nucleic acid-binding proteins"/>
    <property type="match status" value="1"/>
</dbReference>
<organism evidence="4 5">
    <name type="scientific">Pseudoxanthomonas daejeonensis</name>
    <dbReference type="NCBI Taxonomy" id="266062"/>
    <lineage>
        <taxon>Bacteria</taxon>
        <taxon>Pseudomonadati</taxon>
        <taxon>Pseudomonadota</taxon>
        <taxon>Gammaproteobacteria</taxon>
        <taxon>Lysobacterales</taxon>
        <taxon>Lysobacteraceae</taxon>
        <taxon>Pseudoxanthomonas</taxon>
    </lineage>
</organism>
<dbReference type="Proteomes" id="UP000788419">
    <property type="component" value="Unassembled WGS sequence"/>
</dbReference>
<evidence type="ECO:0000313" key="4">
    <source>
        <dbReference type="EMBL" id="KAF1693801.1"/>
    </source>
</evidence>
<dbReference type="SMART" id="SM00357">
    <property type="entry name" value="CSP"/>
    <property type="match status" value="1"/>
</dbReference>
<keyword evidence="4" id="KW-0238">DNA-binding</keyword>
<evidence type="ECO:0000256" key="2">
    <source>
        <dbReference type="SAM" id="Phobius"/>
    </source>
</evidence>
<evidence type="ECO:0000256" key="1">
    <source>
        <dbReference type="SAM" id="MobiDB-lite"/>
    </source>
</evidence>
<protein>
    <submittedName>
        <fullName evidence="4">DNA-binding protein</fullName>
    </submittedName>
</protein>
<name>A0ABQ6Z5Q3_9GAMM</name>
<evidence type="ECO:0000259" key="3">
    <source>
        <dbReference type="PROSITE" id="PS51857"/>
    </source>
</evidence>
<dbReference type="InterPro" id="IPR010718">
    <property type="entry name" value="DUF1294"/>
</dbReference>
<feature type="transmembrane region" description="Helical" evidence="2">
    <location>
        <begin position="111"/>
        <end position="130"/>
    </location>
</feature>
<feature type="domain" description="CSD" evidence="3">
    <location>
        <begin position="2"/>
        <end position="68"/>
    </location>
</feature>
<proteinExistence type="predicted"/>
<dbReference type="InterPro" id="IPR002059">
    <property type="entry name" value="CSP_DNA-bd"/>
</dbReference>
<dbReference type="EMBL" id="PDWN01000010">
    <property type="protein sequence ID" value="KAF1693801.1"/>
    <property type="molecule type" value="Genomic_DNA"/>
</dbReference>
<feature type="transmembrane region" description="Helical" evidence="2">
    <location>
        <begin position="177"/>
        <end position="195"/>
    </location>
</feature>
<dbReference type="InterPro" id="IPR011129">
    <property type="entry name" value="CSD"/>
</dbReference>
<evidence type="ECO:0000313" key="5">
    <source>
        <dbReference type="Proteomes" id="UP000788419"/>
    </source>
</evidence>